<dbReference type="GO" id="GO:0005576">
    <property type="term" value="C:extracellular region"/>
    <property type="evidence" value="ECO:0007669"/>
    <property type="project" value="UniProtKB-SubCell"/>
</dbReference>
<comment type="similarity">
    <text evidence="3">Belongs to the seminal plasma protein family.</text>
</comment>
<keyword evidence="22" id="KW-1185">Reference proteome</keyword>
<dbReference type="InterPro" id="IPR051666">
    <property type="entry name" value="SP_Capacitation_Regulator"/>
</dbReference>
<keyword evidence="6" id="KW-0964">Secreted</keyword>
<evidence type="ECO:0000256" key="9">
    <source>
        <dbReference type="ARBA" id="ARBA00022723"/>
    </source>
</evidence>
<dbReference type="PROSITE" id="PS00022">
    <property type="entry name" value="EGF_1"/>
    <property type="match status" value="2"/>
</dbReference>
<keyword evidence="10" id="KW-0732">Signal</keyword>
<evidence type="ECO:0000313" key="21">
    <source>
        <dbReference type="EMBL" id="PFX26442.1"/>
    </source>
</evidence>
<accession>A0A2B4SD33</accession>
<dbReference type="PANTHER" id="PTHR22918:SF1">
    <property type="entry name" value="FIBRONECTIN TYPE-II DOMAIN-CONTAINING PROTEIN"/>
    <property type="match status" value="1"/>
</dbReference>
<feature type="domain" description="Fibronectin type-II" evidence="20">
    <location>
        <begin position="68"/>
        <end position="112"/>
    </location>
</feature>
<dbReference type="InterPro" id="IPR000562">
    <property type="entry name" value="FN_type2_dom"/>
</dbReference>
<feature type="disulfide bond" evidence="17">
    <location>
        <begin position="230"/>
        <end position="239"/>
    </location>
</feature>
<dbReference type="Gene3D" id="2.10.25.10">
    <property type="entry name" value="Laminin"/>
    <property type="match status" value="2"/>
</dbReference>
<keyword evidence="9" id="KW-0479">Metal-binding</keyword>
<dbReference type="PANTHER" id="PTHR22918">
    <property type="entry name" value="SEMINAL PLASMA PROTEIN"/>
    <property type="match status" value="1"/>
</dbReference>
<dbReference type="OrthoDB" id="5981622at2759"/>
<feature type="domain" description="EGF-like" evidence="19">
    <location>
        <begin position="204"/>
        <end position="240"/>
    </location>
</feature>
<organism evidence="21 22">
    <name type="scientific">Stylophora pistillata</name>
    <name type="common">Smooth cauliflower coral</name>
    <dbReference type="NCBI Taxonomy" id="50429"/>
    <lineage>
        <taxon>Eukaryota</taxon>
        <taxon>Metazoa</taxon>
        <taxon>Cnidaria</taxon>
        <taxon>Anthozoa</taxon>
        <taxon>Hexacorallia</taxon>
        <taxon>Scleractinia</taxon>
        <taxon>Astrocoeniina</taxon>
        <taxon>Pocilloporidae</taxon>
        <taxon>Stylophora</taxon>
    </lineage>
</organism>
<keyword evidence="16" id="KW-0325">Glycoprotein</keyword>
<evidence type="ECO:0000256" key="17">
    <source>
        <dbReference type="PROSITE-ProRule" id="PRU00076"/>
    </source>
</evidence>
<keyword evidence="4" id="KW-0217">Developmental protein</keyword>
<evidence type="ECO:0000256" key="16">
    <source>
        <dbReference type="ARBA" id="ARBA00023180"/>
    </source>
</evidence>
<keyword evidence="8" id="KW-0812">Transmembrane</keyword>
<dbReference type="FunFam" id="2.10.25.10:FF:000294">
    <property type="entry name" value="Delta-like protein"/>
    <property type="match status" value="1"/>
</dbReference>
<dbReference type="AlphaFoldDB" id="A0A2B4SD33"/>
<dbReference type="SMART" id="SM00179">
    <property type="entry name" value="EGF_CA"/>
    <property type="match status" value="2"/>
</dbReference>
<gene>
    <name evidence="21" type="primary">2</name>
    <name evidence="21" type="ORF">AWC38_SpisGene8876</name>
</gene>
<evidence type="ECO:0000256" key="14">
    <source>
        <dbReference type="ARBA" id="ARBA00023136"/>
    </source>
</evidence>
<comment type="subcellular location">
    <subcellularLocation>
        <location evidence="1">Cell membrane</location>
        <topology evidence="1">Single-pass type I membrane protein</topology>
    </subcellularLocation>
    <subcellularLocation>
        <location evidence="2">Secreted</location>
    </subcellularLocation>
</comment>
<dbReference type="STRING" id="50429.A0A2B4SD33"/>
<evidence type="ECO:0000256" key="18">
    <source>
        <dbReference type="PROSITE-ProRule" id="PRU00479"/>
    </source>
</evidence>
<dbReference type="PROSITE" id="PS50026">
    <property type="entry name" value="EGF_3"/>
    <property type="match status" value="2"/>
</dbReference>
<evidence type="ECO:0000256" key="4">
    <source>
        <dbReference type="ARBA" id="ARBA00022473"/>
    </source>
</evidence>
<evidence type="ECO:0000256" key="1">
    <source>
        <dbReference type="ARBA" id="ARBA00004251"/>
    </source>
</evidence>
<sequence length="344" mass="38670">MSWCHPDKRTDNPHGRCCVFPFVYGGKTYNSCTKVAHHIFWCSLDKVYKGHWANCGLRCPPGKKTDNPHGRCCVFPFVYGGKKYKSCTTVAHHRLWCSLDKVYKGHWANCASPCKSLPCKNGGTCTMSGPDSFFCTCTDEFKGETCEKRLPCPSGKKTDNPHGRCCVFPFVYGGKKYESCTKVAHNRLWCSLDKIYKGHWANCVNPCTNNPCQNGGVCTVTGDDSYSCKCAEGYCGKSCEKAVEWKSEGCYKEHNRARKMVLGYKFATVQRKKRKIKEVFDICKVAAEKKGYKIFGIRNMKGCFTTSDGEVHNFKKYGTSSNCKVDYNGLGVGKKLANFVFTRL</sequence>
<dbReference type="InterPro" id="IPR001881">
    <property type="entry name" value="EGF-like_Ca-bd_dom"/>
</dbReference>
<dbReference type="Pfam" id="PF00008">
    <property type="entry name" value="EGF"/>
    <property type="match status" value="2"/>
</dbReference>
<evidence type="ECO:0000256" key="12">
    <source>
        <dbReference type="ARBA" id="ARBA00022837"/>
    </source>
</evidence>
<keyword evidence="14" id="KW-0472">Membrane</keyword>
<dbReference type="GO" id="GO:0005509">
    <property type="term" value="F:calcium ion binding"/>
    <property type="evidence" value="ECO:0007669"/>
    <property type="project" value="InterPro"/>
</dbReference>
<feature type="domain" description="EGF-like" evidence="19">
    <location>
        <begin position="111"/>
        <end position="147"/>
    </location>
</feature>
<dbReference type="CDD" id="cd00054">
    <property type="entry name" value="EGF_CA"/>
    <property type="match status" value="2"/>
</dbReference>
<dbReference type="PROSITE" id="PS51092">
    <property type="entry name" value="FN2_2"/>
    <property type="match status" value="3"/>
</dbReference>
<evidence type="ECO:0000256" key="6">
    <source>
        <dbReference type="ARBA" id="ARBA00022525"/>
    </source>
</evidence>
<dbReference type="GO" id="GO:0007409">
    <property type="term" value="P:axonogenesis"/>
    <property type="evidence" value="ECO:0007669"/>
    <property type="project" value="UniProtKB-ARBA"/>
</dbReference>
<evidence type="ECO:0000256" key="3">
    <source>
        <dbReference type="ARBA" id="ARBA00010011"/>
    </source>
</evidence>
<evidence type="ECO:0000256" key="10">
    <source>
        <dbReference type="ARBA" id="ARBA00022729"/>
    </source>
</evidence>
<keyword evidence="7 17" id="KW-0245">EGF-like domain</keyword>
<evidence type="ECO:0000256" key="15">
    <source>
        <dbReference type="ARBA" id="ARBA00023157"/>
    </source>
</evidence>
<dbReference type="Pfam" id="PF00040">
    <property type="entry name" value="fn2"/>
    <property type="match status" value="3"/>
</dbReference>
<dbReference type="Gene3D" id="2.10.10.10">
    <property type="entry name" value="Fibronectin, type II, collagen-binding"/>
    <property type="match status" value="3"/>
</dbReference>
<dbReference type="EMBL" id="LSMT01000126">
    <property type="protein sequence ID" value="PFX26442.1"/>
    <property type="molecule type" value="Genomic_DNA"/>
</dbReference>
<keyword evidence="11" id="KW-0677">Repeat</keyword>
<protein>
    <submittedName>
        <fullName evidence="21">Seminal plasma protein BSP-30 kDa</fullName>
    </submittedName>
</protein>
<name>A0A2B4SD33_STYPI</name>
<evidence type="ECO:0000259" key="20">
    <source>
        <dbReference type="PROSITE" id="PS51092"/>
    </source>
</evidence>
<comment type="caution">
    <text evidence="21">The sequence shown here is derived from an EMBL/GenBank/DDBJ whole genome shotgun (WGS) entry which is preliminary data.</text>
</comment>
<evidence type="ECO:0000256" key="2">
    <source>
        <dbReference type="ARBA" id="ARBA00004613"/>
    </source>
</evidence>
<dbReference type="GO" id="GO:0009986">
    <property type="term" value="C:cell surface"/>
    <property type="evidence" value="ECO:0007669"/>
    <property type="project" value="TreeGrafter"/>
</dbReference>
<comment type="caution">
    <text evidence="18">Lacks conserved residue(s) required for the propagation of feature annotation.</text>
</comment>
<feature type="domain" description="Fibronectin type-II" evidence="20">
    <location>
        <begin position="161"/>
        <end position="205"/>
    </location>
</feature>
<feature type="domain" description="Fibronectin type-II" evidence="20">
    <location>
        <begin position="13"/>
        <end position="57"/>
    </location>
</feature>
<dbReference type="SMART" id="SM00059">
    <property type="entry name" value="FN2"/>
    <property type="match status" value="3"/>
</dbReference>
<proteinExistence type="inferred from homology"/>
<dbReference type="SMART" id="SM00181">
    <property type="entry name" value="EGF"/>
    <property type="match status" value="2"/>
</dbReference>
<dbReference type="GO" id="GO:0005886">
    <property type="term" value="C:plasma membrane"/>
    <property type="evidence" value="ECO:0007669"/>
    <property type="project" value="UniProtKB-SubCell"/>
</dbReference>
<evidence type="ECO:0000259" key="19">
    <source>
        <dbReference type="PROSITE" id="PS50026"/>
    </source>
</evidence>
<evidence type="ECO:0000256" key="11">
    <source>
        <dbReference type="ARBA" id="ARBA00022737"/>
    </source>
</evidence>
<feature type="disulfide bond" evidence="17">
    <location>
        <begin position="137"/>
        <end position="146"/>
    </location>
</feature>
<evidence type="ECO:0000256" key="8">
    <source>
        <dbReference type="ARBA" id="ARBA00022692"/>
    </source>
</evidence>
<keyword evidence="13" id="KW-1133">Transmembrane helix</keyword>
<evidence type="ECO:0000256" key="13">
    <source>
        <dbReference type="ARBA" id="ARBA00022989"/>
    </source>
</evidence>
<dbReference type="SUPFAM" id="SSF57440">
    <property type="entry name" value="Kringle-like"/>
    <property type="match status" value="3"/>
</dbReference>
<dbReference type="InterPro" id="IPR000742">
    <property type="entry name" value="EGF"/>
</dbReference>
<dbReference type="Proteomes" id="UP000225706">
    <property type="component" value="Unassembled WGS sequence"/>
</dbReference>
<dbReference type="SUPFAM" id="SSF57196">
    <property type="entry name" value="EGF/Laminin"/>
    <property type="match status" value="2"/>
</dbReference>
<keyword evidence="15 17" id="KW-1015">Disulfide bond</keyword>
<dbReference type="GO" id="GO:0008201">
    <property type="term" value="F:heparin binding"/>
    <property type="evidence" value="ECO:0007669"/>
    <property type="project" value="TreeGrafter"/>
</dbReference>
<evidence type="ECO:0000313" key="22">
    <source>
        <dbReference type="Proteomes" id="UP000225706"/>
    </source>
</evidence>
<dbReference type="InterPro" id="IPR013806">
    <property type="entry name" value="Kringle-like"/>
</dbReference>
<reference evidence="22" key="1">
    <citation type="journal article" date="2017" name="bioRxiv">
        <title>Comparative analysis of the genomes of Stylophora pistillata and Acropora digitifera provides evidence for extensive differences between species of corals.</title>
        <authorList>
            <person name="Voolstra C.R."/>
            <person name="Li Y."/>
            <person name="Liew Y.J."/>
            <person name="Baumgarten S."/>
            <person name="Zoccola D."/>
            <person name="Flot J.-F."/>
            <person name="Tambutte S."/>
            <person name="Allemand D."/>
            <person name="Aranda M."/>
        </authorList>
    </citation>
    <scope>NUCLEOTIDE SEQUENCE [LARGE SCALE GENOMIC DNA]</scope>
</reference>
<keyword evidence="5" id="KW-1003">Cell membrane</keyword>
<evidence type="ECO:0000256" key="5">
    <source>
        <dbReference type="ARBA" id="ARBA00022475"/>
    </source>
</evidence>
<keyword evidence="12" id="KW-0106">Calcium</keyword>
<dbReference type="FunFam" id="2.10.25.10:FF:000659">
    <property type="entry name" value="Crumbs cell polarity complex component 2b"/>
    <property type="match status" value="1"/>
</dbReference>
<evidence type="ECO:0000256" key="7">
    <source>
        <dbReference type="ARBA" id="ARBA00022536"/>
    </source>
</evidence>
<dbReference type="InterPro" id="IPR036943">
    <property type="entry name" value="FN_type2_sf"/>
</dbReference>
<dbReference type="PROSITE" id="PS01186">
    <property type="entry name" value="EGF_2"/>
    <property type="match status" value="1"/>
</dbReference>